<feature type="domain" description="Trypanosome variant surface glycoprotein A-type N-terminal" evidence="9">
    <location>
        <begin position="13"/>
        <end position="378"/>
    </location>
</feature>
<dbReference type="Gene3D" id="3.90.150.10">
    <property type="entry name" value="Variant Surface Glycoprotein, subunit A domain 1"/>
    <property type="match status" value="1"/>
</dbReference>
<keyword evidence="8" id="KW-0732">Signal</keyword>
<reference evidence="11" key="1">
    <citation type="submission" date="2016-12" db="EMBL/GenBank/DDBJ databases">
        <title>Extending the VSGnome of Trypanosoma brucei strain TREU927.</title>
        <authorList>
            <person name="Cross G.A."/>
        </authorList>
    </citation>
    <scope>NUCLEOTIDE SEQUENCE</scope>
    <source>
        <strain evidence="11">Tb927.99.127</strain>
    </source>
</reference>
<accession>A0A1V0FXS3</accession>
<dbReference type="VEuPathDB" id="TriTrypDB:Tb427_000243200"/>
<feature type="signal peptide" evidence="8">
    <location>
        <begin position="1"/>
        <end position="23"/>
    </location>
</feature>
<evidence type="ECO:0000256" key="6">
    <source>
        <dbReference type="ARBA" id="ARBA00023180"/>
    </source>
</evidence>
<feature type="chain" id="PRO_5013069911" evidence="8">
    <location>
        <begin position="24"/>
        <end position="529"/>
    </location>
</feature>
<evidence type="ECO:0000259" key="10">
    <source>
        <dbReference type="Pfam" id="PF10659"/>
    </source>
</evidence>
<dbReference type="Gene3D" id="1.10.470.10">
    <property type="entry name" value="Variant Surface Glycoprotein, subunit A, domain 2"/>
    <property type="match status" value="1"/>
</dbReference>
<keyword evidence="5" id="KW-0472">Membrane</keyword>
<feature type="domain" description="Trypanosome variant surface glycoprotein C-terminal" evidence="10">
    <location>
        <begin position="408"/>
        <end position="528"/>
    </location>
</feature>
<evidence type="ECO:0000313" key="11">
    <source>
        <dbReference type="EMBL" id="ARB50539.1"/>
    </source>
</evidence>
<keyword evidence="6" id="KW-0325">Glycoprotein</keyword>
<dbReference type="GO" id="GO:0005886">
    <property type="term" value="C:plasma membrane"/>
    <property type="evidence" value="ECO:0007669"/>
    <property type="project" value="UniProtKB-SubCell"/>
</dbReference>
<keyword evidence="7" id="KW-0449">Lipoprotein</keyword>
<dbReference type="VEuPathDB" id="TriTrypDB:Tb11.v5.0599"/>
<dbReference type="GO" id="GO:0042783">
    <property type="term" value="P:symbiont-mediated evasion of host immune response"/>
    <property type="evidence" value="ECO:0007669"/>
    <property type="project" value="InterPro"/>
</dbReference>
<evidence type="ECO:0000256" key="4">
    <source>
        <dbReference type="ARBA" id="ARBA00022622"/>
    </source>
</evidence>
<proteinExistence type="predicted"/>
<organism evidence="11">
    <name type="scientific">Trypanosoma brucei</name>
    <dbReference type="NCBI Taxonomy" id="5691"/>
    <lineage>
        <taxon>Eukaryota</taxon>
        <taxon>Discoba</taxon>
        <taxon>Euglenozoa</taxon>
        <taxon>Kinetoplastea</taxon>
        <taxon>Metakinetoplastina</taxon>
        <taxon>Trypanosomatida</taxon>
        <taxon>Trypanosomatidae</taxon>
        <taxon>Trypanosoma</taxon>
    </lineage>
</organism>
<dbReference type="EMBL" id="KY404288">
    <property type="protein sequence ID" value="ARB50539.1"/>
    <property type="molecule type" value="Genomic_DNA"/>
</dbReference>
<dbReference type="Pfam" id="PF00913">
    <property type="entry name" value="Trypan_glycop"/>
    <property type="match status" value="1"/>
</dbReference>
<keyword evidence="4" id="KW-0336">GPI-anchor</keyword>
<evidence type="ECO:0000256" key="2">
    <source>
        <dbReference type="ARBA" id="ARBA00004609"/>
    </source>
</evidence>
<evidence type="ECO:0000256" key="3">
    <source>
        <dbReference type="ARBA" id="ARBA00022475"/>
    </source>
</evidence>
<evidence type="ECO:0000256" key="5">
    <source>
        <dbReference type="ARBA" id="ARBA00023136"/>
    </source>
</evidence>
<dbReference type="Pfam" id="PF10659">
    <property type="entry name" value="Trypan_glycop_C"/>
    <property type="match status" value="1"/>
</dbReference>
<keyword evidence="3" id="KW-1003">Cell membrane</keyword>
<evidence type="ECO:0000256" key="7">
    <source>
        <dbReference type="ARBA" id="ARBA00023288"/>
    </source>
</evidence>
<comment type="subcellular location">
    <subcellularLocation>
        <location evidence="2">Cell membrane</location>
        <topology evidence="2">Lipid-anchor</topology>
        <topology evidence="2">GPI-anchor</topology>
    </subcellularLocation>
</comment>
<dbReference type="InterPro" id="IPR019609">
    <property type="entry name" value="Variant_surf_glycoprt_trypan_C"/>
</dbReference>
<evidence type="ECO:0000259" key="9">
    <source>
        <dbReference type="Pfam" id="PF00913"/>
    </source>
</evidence>
<comment type="function">
    <text evidence="1">VSG forms a coat on the surface of the parasite. The trypanosome evades the immune response of the host by expressing a series of antigenically distinct VSGs from an estimated 1000 VSG genes.</text>
</comment>
<evidence type="ECO:0000256" key="8">
    <source>
        <dbReference type="SAM" id="SignalP"/>
    </source>
</evidence>
<evidence type="ECO:0000256" key="1">
    <source>
        <dbReference type="ARBA" id="ARBA00002523"/>
    </source>
</evidence>
<dbReference type="GO" id="GO:0098552">
    <property type="term" value="C:side of membrane"/>
    <property type="evidence" value="ECO:0007669"/>
    <property type="project" value="UniProtKB-KW"/>
</dbReference>
<dbReference type="InterPro" id="IPR001812">
    <property type="entry name" value="Trypano_VSG_A_N_dom"/>
</dbReference>
<dbReference type="AlphaFoldDB" id="A0A1V0FXS3"/>
<dbReference type="SUPFAM" id="SSF58087">
    <property type="entry name" value="Variant surface glycoprotein (N-terminal domain)"/>
    <property type="match status" value="1"/>
</dbReference>
<name>A0A1V0FXS3_9TRYP</name>
<sequence length="529" mass="56222">MSGLKVAAVATQILLLATSPAHSAAGDAIKYETWTGACQLAAELSKIQNIAAKKITDATETASSYLRQYFKTRILLEKTQRGNYKPAQLALLAYYAKKADDAAVYYNKANVLAQATAIRDSARLEGAIIDFVGALNQIVDGTHNCLQKGSADNNHRPAAASFDGIEAGCNSNTAALTGQAATISGFTAAGYSGALGAEKDENAITGGGTPKCTITAPKATNRLLNQGAGTTITGTPRYAGGIFYLHTNGLKQAATDQLTTEGPNNKMLAAAHRAYLATQHTVETFKFKDSTQLKEDPDFIKLYKKIVLKDKEPTTEADTALKNQIEAAFGPKEEMGKTYNSGFSDVSIINPQAADPPTLALTALTSIEQLTAVLQFYETQNRKFLTDKIAELEEKINKGASKTQEKICNDIGDKNETGCKNTPGCHLVSTNPEGTKCTVNPAATKTVNEATGKGAEGTTASDRCTKHGSNKEACEKENTPGQTPVCGFRKGKEGETDEPDKEKCRNGSFLVTKKFALSVVSAAFVALLF</sequence>
<protein>
    <submittedName>
        <fullName evidence="11">Variant surface glycoprotein</fullName>
    </submittedName>
</protein>